<evidence type="ECO:0000313" key="1">
    <source>
        <dbReference type="EMBL" id="MBW81091.1"/>
    </source>
</evidence>
<accession>A0A2P2IIS6</accession>
<protein>
    <submittedName>
        <fullName evidence="1">Uncharacterized protein</fullName>
    </submittedName>
</protein>
<dbReference type="AlphaFoldDB" id="A0A2P2IIS6"/>
<name>A0A2P2IIS6_RHIMU</name>
<organism evidence="1">
    <name type="scientific">Rhizophora mucronata</name>
    <name type="common">Asiatic mangrove</name>
    <dbReference type="NCBI Taxonomy" id="61149"/>
    <lineage>
        <taxon>Eukaryota</taxon>
        <taxon>Viridiplantae</taxon>
        <taxon>Streptophyta</taxon>
        <taxon>Embryophyta</taxon>
        <taxon>Tracheophyta</taxon>
        <taxon>Spermatophyta</taxon>
        <taxon>Magnoliopsida</taxon>
        <taxon>eudicotyledons</taxon>
        <taxon>Gunneridae</taxon>
        <taxon>Pentapetalae</taxon>
        <taxon>rosids</taxon>
        <taxon>fabids</taxon>
        <taxon>Malpighiales</taxon>
        <taxon>Rhizophoraceae</taxon>
        <taxon>Rhizophora</taxon>
    </lineage>
</organism>
<proteinExistence type="predicted"/>
<sequence length="36" mass="4050">MISLSKIDEHALDSCPFRLLGHILAHYETQLHCSGI</sequence>
<dbReference type="EMBL" id="GGEC01000608">
    <property type="protein sequence ID" value="MBW81091.1"/>
    <property type="molecule type" value="Transcribed_RNA"/>
</dbReference>
<reference evidence="1" key="1">
    <citation type="submission" date="2018-02" db="EMBL/GenBank/DDBJ databases">
        <title>Rhizophora mucronata_Transcriptome.</title>
        <authorList>
            <person name="Meera S.P."/>
            <person name="Sreeshan A."/>
            <person name="Augustine A."/>
        </authorList>
    </citation>
    <scope>NUCLEOTIDE SEQUENCE</scope>
    <source>
        <tissue evidence="1">Leaf</tissue>
    </source>
</reference>